<keyword evidence="11" id="KW-1185">Reference proteome</keyword>
<dbReference type="Gene3D" id="3.90.1640.30">
    <property type="match status" value="1"/>
</dbReference>
<keyword evidence="3" id="KW-0540">Nuclease</keyword>
<evidence type="ECO:0000259" key="8">
    <source>
        <dbReference type="Pfam" id="PF02272"/>
    </source>
</evidence>
<keyword evidence="5 10" id="KW-0269">Exonuclease</keyword>
<dbReference type="OrthoDB" id="9809852at2"/>
<evidence type="ECO:0000256" key="5">
    <source>
        <dbReference type="ARBA" id="ARBA00022839"/>
    </source>
</evidence>
<sequence>MPGFTYRSQKYKWVYLRPEKLLIKELSAQFNLTDCITEVLYKRGIVEPGTLQAYFETPLTGLTSPFLIKDMGKAADHIALAIENKEKICVYGDYDVDGVTSVALMYHFLSEVGADVMYYIPNRLEEGYGLNIAAIEEIASTGVKLIVTVDCGINAENEVSHAVRLGMKVIITDHHQPSERIPEDACAVVNPMREDDTSPFKCFSGVGVAFKVIMALRSKMNDMGKFGVRTPNIKKYLDLVTLGTVADVVPLTGENRIFVRHGLEILSGKDCRAGLKELKRVSGVDGGKVTTTHVGFGLAPRINAVGRLGNSDKGLRLLITSDRAQAKYLADELDRENKDRQEIEKEIIEESFKKVEKNRLHEKYKGLVLYSTEWHQGVIGIVASRLVEKYHMPAIVLTFEDGVGKGSGRSIPSFDLYKGLEQLQDILLSFGGHKYAAGLKIAEEQISNLQRRFHSAVDSSLTAEDFVAELKIDSFIEPDDINSDFMRMIEKMEPYGAGNREPVFCMRGVRKYQPATFVGRDGMHLKMFLEKNGRTFDCIGYNMKSYEKLVAGREAFDVVFTPVVNGYYGGRFIQLVLKDLKPAEEEWQGIV</sequence>
<dbReference type="RefSeq" id="WP_132872473.1">
    <property type="nucleotide sequence ID" value="NZ_SMGG01000003.1"/>
</dbReference>
<dbReference type="PANTHER" id="PTHR30255">
    <property type="entry name" value="SINGLE-STRANDED-DNA-SPECIFIC EXONUCLEASE RECJ"/>
    <property type="match status" value="1"/>
</dbReference>
<reference evidence="10 11" key="1">
    <citation type="submission" date="2019-03" db="EMBL/GenBank/DDBJ databases">
        <title>Genomic Encyclopedia of Type Strains, Phase IV (KMG-IV): sequencing the most valuable type-strain genomes for metagenomic binning, comparative biology and taxonomic classification.</title>
        <authorList>
            <person name="Goeker M."/>
        </authorList>
    </citation>
    <scope>NUCLEOTIDE SEQUENCE [LARGE SCALE GENOMIC DNA]</scope>
    <source>
        <strain evidence="10 11">DSM 24984</strain>
    </source>
</reference>
<dbReference type="Pfam" id="PF01368">
    <property type="entry name" value="DHH"/>
    <property type="match status" value="1"/>
</dbReference>
<dbReference type="InterPro" id="IPR004610">
    <property type="entry name" value="RecJ"/>
</dbReference>
<name>A0A4R1KCY7_9BACT</name>
<gene>
    <name evidence="10" type="ORF">C8D98_0952</name>
</gene>
<dbReference type="InterPro" id="IPR051673">
    <property type="entry name" value="SSDNA_exonuclease_RecJ"/>
</dbReference>
<proteinExistence type="inferred from homology"/>
<dbReference type="Proteomes" id="UP000294614">
    <property type="component" value="Unassembled WGS sequence"/>
</dbReference>
<feature type="domain" description="RecJ OB" evidence="9">
    <location>
        <begin position="472"/>
        <end position="579"/>
    </location>
</feature>
<comment type="caution">
    <text evidence="10">The sequence shown here is derived from an EMBL/GenBank/DDBJ whole genome shotgun (WGS) entry which is preliminary data.</text>
</comment>
<keyword evidence="4" id="KW-0378">Hydrolase</keyword>
<dbReference type="InterPro" id="IPR038763">
    <property type="entry name" value="DHH_sf"/>
</dbReference>
<protein>
    <recommendedName>
        <fullName evidence="2">Single-stranded-DNA-specific exonuclease RecJ</fullName>
    </recommendedName>
</protein>
<dbReference type="NCBIfam" id="TIGR00644">
    <property type="entry name" value="recJ"/>
    <property type="match status" value="1"/>
</dbReference>
<dbReference type="InterPro" id="IPR041122">
    <property type="entry name" value="RecJ_OB"/>
</dbReference>
<evidence type="ECO:0000256" key="1">
    <source>
        <dbReference type="ARBA" id="ARBA00005915"/>
    </source>
</evidence>
<evidence type="ECO:0000313" key="10">
    <source>
        <dbReference type="EMBL" id="TCK62426.1"/>
    </source>
</evidence>
<feature type="domain" description="DDH" evidence="7">
    <location>
        <begin position="87"/>
        <end position="244"/>
    </location>
</feature>
<accession>A0A4R1KCY7</accession>
<comment type="similarity">
    <text evidence="1">Belongs to the RecJ family.</text>
</comment>
<evidence type="ECO:0000256" key="2">
    <source>
        <dbReference type="ARBA" id="ARBA00019841"/>
    </source>
</evidence>
<dbReference type="GO" id="GO:0003676">
    <property type="term" value="F:nucleic acid binding"/>
    <property type="evidence" value="ECO:0007669"/>
    <property type="project" value="InterPro"/>
</dbReference>
<dbReference type="Pfam" id="PF17768">
    <property type="entry name" value="RecJ_OB"/>
    <property type="match status" value="1"/>
</dbReference>
<dbReference type="InterPro" id="IPR001667">
    <property type="entry name" value="DDH_dom"/>
</dbReference>
<dbReference type="SUPFAM" id="SSF64182">
    <property type="entry name" value="DHH phosphoesterases"/>
    <property type="match status" value="1"/>
</dbReference>
<evidence type="ECO:0000313" key="11">
    <source>
        <dbReference type="Proteomes" id="UP000294614"/>
    </source>
</evidence>
<dbReference type="GO" id="GO:0008409">
    <property type="term" value="F:5'-3' exonuclease activity"/>
    <property type="evidence" value="ECO:0007669"/>
    <property type="project" value="InterPro"/>
</dbReference>
<evidence type="ECO:0000256" key="4">
    <source>
        <dbReference type="ARBA" id="ARBA00022801"/>
    </source>
</evidence>
<feature type="coiled-coil region" evidence="6">
    <location>
        <begin position="326"/>
        <end position="358"/>
    </location>
</feature>
<dbReference type="EMBL" id="SMGG01000003">
    <property type="protein sequence ID" value="TCK62426.1"/>
    <property type="molecule type" value="Genomic_DNA"/>
</dbReference>
<feature type="domain" description="DHHA1" evidence="8">
    <location>
        <begin position="365"/>
        <end position="456"/>
    </location>
</feature>
<dbReference type="InterPro" id="IPR003156">
    <property type="entry name" value="DHHA1_dom"/>
</dbReference>
<dbReference type="Gene3D" id="3.10.310.30">
    <property type="match status" value="1"/>
</dbReference>
<evidence type="ECO:0000259" key="7">
    <source>
        <dbReference type="Pfam" id="PF01368"/>
    </source>
</evidence>
<dbReference type="Pfam" id="PF02272">
    <property type="entry name" value="DHHA1"/>
    <property type="match status" value="1"/>
</dbReference>
<evidence type="ECO:0000256" key="6">
    <source>
        <dbReference type="SAM" id="Coils"/>
    </source>
</evidence>
<dbReference type="GO" id="GO:0006281">
    <property type="term" value="P:DNA repair"/>
    <property type="evidence" value="ECO:0007669"/>
    <property type="project" value="InterPro"/>
</dbReference>
<dbReference type="PANTHER" id="PTHR30255:SF2">
    <property type="entry name" value="SINGLE-STRANDED-DNA-SPECIFIC EXONUCLEASE RECJ"/>
    <property type="match status" value="1"/>
</dbReference>
<dbReference type="AlphaFoldDB" id="A0A4R1KCY7"/>
<evidence type="ECO:0000256" key="3">
    <source>
        <dbReference type="ARBA" id="ARBA00022722"/>
    </source>
</evidence>
<dbReference type="GO" id="GO:0006310">
    <property type="term" value="P:DNA recombination"/>
    <property type="evidence" value="ECO:0007669"/>
    <property type="project" value="InterPro"/>
</dbReference>
<keyword evidence="6" id="KW-0175">Coiled coil</keyword>
<evidence type="ECO:0000259" key="9">
    <source>
        <dbReference type="Pfam" id="PF17768"/>
    </source>
</evidence>
<organism evidence="10 11">
    <name type="scientific">Seleniivibrio woodruffii</name>
    <dbReference type="NCBI Taxonomy" id="1078050"/>
    <lineage>
        <taxon>Bacteria</taxon>
        <taxon>Pseudomonadati</taxon>
        <taxon>Deferribacterota</taxon>
        <taxon>Deferribacteres</taxon>
        <taxon>Deferribacterales</taxon>
        <taxon>Geovibrionaceae</taxon>
        <taxon>Seleniivibrio</taxon>
    </lineage>
</organism>